<comment type="subcellular location">
    <subcellularLocation>
        <location evidence="1 5">Cell membrane</location>
        <topology evidence="1 5">Multi-pass membrane protein</topology>
    </subcellularLocation>
</comment>
<dbReference type="EMBL" id="JBOK01000028">
    <property type="protein sequence ID" value="EXU78727.1"/>
    <property type="molecule type" value="Genomic_DNA"/>
</dbReference>
<dbReference type="PATRIC" id="fig|1457173.3.peg.3396"/>
<dbReference type="SUPFAM" id="SSF161098">
    <property type="entry name" value="MetI-like"/>
    <property type="match status" value="1"/>
</dbReference>
<dbReference type="CDD" id="cd06261">
    <property type="entry name" value="TM_PBP2"/>
    <property type="match status" value="1"/>
</dbReference>
<dbReference type="Proteomes" id="UP000020766">
    <property type="component" value="Unassembled WGS sequence"/>
</dbReference>
<feature type="transmembrane region" description="Helical" evidence="5">
    <location>
        <begin position="211"/>
        <end position="240"/>
    </location>
</feature>
<feature type="transmembrane region" description="Helical" evidence="5">
    <location>
        <begin position="41"/>
        <end position="62"/>
    </location>
</feature>
<dbReference type="GO" id="GO:0005886">
    <property type="term" value="C:plasma membrane"/>
    <property type="evidence" value="ECO:0007669"/>
    <property type="project" value="UniProtKB-SubCell"/>
</dbReference>
<organism evidence="7 8">
    <name type="scientific">Comamonas aquatica DA1877</name>
    <dbReference type="NCBI Taxonomy" id="1457173"/>
    <lineage>
        <taxon>Bacteria</taxon>
        <taxon>Pseudomonadati</taxon>
        <taxon>Pseudomonadota</taxon>
        <taxon>Betaproteobacteria</taxon>
        <taxon>Burkholderiales</taxon>
        <taxon>Comamonadaceae</taxon>
        <taxon>Comamonas</taxon>
    </lineage>
</organism>
<dbReference type="Pfam" id="PF00528">
    <property type="entry name" value="BPD_transp_1"/>
    <property type="match status" value="1"/>
</dbReference>
<evidence type="ECO:0000256" key="4">
    <source>
        <dbReference type="ARBA" id="ARBA00023136"/>
    </source>
</evidence>
<accession>A0A014Q6D1</accession>
<keyword evidence="2 5" id="KW-0812">Transmembrane</keyword>
<dbReference type="InterPro" id="IPR025966">
    <property type="entry name" value="OppC_N"/>
</dbReference>
<evidence type="ECO:0000256" key="5">
    <source>
        <dbReference type="RuleBase" id="RU363032"/>
    </source>
</evidence>
<comment type="caution">
    <text evidence="7">The sequence shown here is derived from an EMBL/GenBank/DDBJ whole genome shotgun (WGS) entry which is preliminary data.</text>
</comment>
<reference evidence="7 8" key="1">
    <citation type="submission" date="2014-01" db="EMBL/GenBank/DDBJ databases">
        <title>Interspecies Systems Biology Uncovers Metabolites Affecting C. elegans Gene Expression and Life History Traits.</title>
        <authorList>
            <person name="Watson E."/>
            <person name="Macneil L.T."/>
            <person name="Ritter A.D."/>
            <person name="Yilmaz L.S."/>
            <person name="Rosebrock A.P."/>
            <person name="Caudy A.A."/>
            <person name="Walhout A.J."/>
        </authorList>
    </citation>
    <scope>NUCLEOTIDE SEQUENCE [LARGE SCALE GENOMIC DNA]</scope>
    <source>
        <strain evidence="7 8">DA1877</strain>
    </source>
</reference>
<evidence type="ECO:0000313" key="8">
    <source>
        <dbReference type="Proteomes" id="UP000020766"/>
    </source>
</evidence>
<evidence type="ECO:0000256" key="3">
    <source>
        <dbReference type="ARBA" id="ARBA00022989"/>
    </source>
</evidence>
<dbReference type="Pfam" id="PF12911">
    <property type="entry name" value="OppC_N"/>
    <property type="match status" value="1"/>
</dbReference>
<dbReference type="PANTHER" id="PTHR30325:SF0">
    <property type="entry name" value="INNER MEMBRANE ABC TRANSPORTER PERMEASE PROTEIN YEJE"/>
    <property type="match status" value="1"/>
</dbReference>
<dbReference type="GO" id="GO:0055085">
    <property type="term" value="P:transmembrane transport"/>
    <property type="evidence" value="ECO:0007669"/>
    <property type="project" value="InterPro"/>
</dbReference>
<gene>
    <name evidence="7" type="ORF">AX13_09980</name>
</gene>
<dbReference type="InterPro" id="IPR000515">
    <property type="entry name" value="MetI-like"/>
</dbReference>
<dbReference type="STRING" id="225991.MA05_11825"/>
<dbReference type="GO" id="GO:0042884">
    <property type="term" value="P:microcin transport"/>
    <property type="evidence" value="ECO:0007669"/>
    <property type="project" value="TreeGrafter"/>
</dbReference>
<keyword evidence="4 5" id="KW-0472">Membrane</keyword>
<keyword evidence="8" id="KW-1185">Reference proteome</keyword>
<dbReference type="PANTHER" id="PTHR30325">
    <property type="entry name" value="MEMBRANE COMPONENT OF ABC TRANSPORTER"/>
    <property type="match status" value="1"/>
</dbReference>
<evidence type="ECO:0000256" key="1">
    <source>
        <dbReference type="ARBA" id="ARBA00004651"/>
    </source>
</evidence>
<evidence type="ECO:0000256" key="2">
    <source>
        <dbReference type="ARBA" id="ARBA00022692"/>
    </source>
</evidence>
<dbReference type="RefSeq" id="WP_081770850.1">
    <property type="nucleotide sequence ID" value="NZ_JBOK01000028.1"/>
</dbReference>
<dbReference type="Gene3D" id="1.10.3720.10">
    <property type="entry name" value="MetI-like"/>
    <property type="match status" value="1"/>
</dbReference>
<sequence length="372" mass="40403">MAPAPTQSAQAATSLQAPALLPAAPVSPSRRAWQRFKRNPLGFYSLVIFGVLLLLSLCAELVSNDKPLLVRYEGQTYVPLLKDYPETVFGGDFETPTDYLDPFIQQQLRTGSNWALFPPNRYGAGTINYFAEAPNPAPPSAANWLGTDDRGRDLLAQLIYGFRVSVLFALALTAVGVVLGVVTGAIQGFFGGKTDLAFQRFIEIWGSMPELYLLIIFSAVLAPSISLLLVLLSLFGWMGLSDYVRAEFLRNRQLDYVKAARALGVPNGQIIWRHILPNSLTPVVTFLPFRMSAAILALTSLDFLGLGVPPGTPSLGELLSQGKNSIDAWWISLGTFAVLVTTLLLLTFMGDALRDALDPRKAQVSDAKGGAR</sequence>
<keyword evidence="3 5" id="KW-1133">Transmembrane helix</keyword>
<comment type="similarity">
    <text evidence="5">Belongs to the binding-protein-dependent transport system permease family.</text>
</comment>
<evidence type="ECO:0000259" key="6">
    <source>
        <dbReference type="PROSITE" id="PS50928"/>
    </source>
</evidence>
<protein>
    <submittedName>
        <fullName evidence="7">Peptide ABC transporter permease</fullName>
    </submittedName>
</protein>
<dbReference type="AlphaFoldDB" id="A0A014Q6D1"/>
<proteinExistence type="inferred from homology"/>
<name>A0A014Q6D1_9BURK</name>
<evidence type="ECO:0000313" key="7">
    <source>
        <dbReference type="EMBL" id="EXU78727.1"/>
    </source>
</evidence>
<dbReference type="InterPro" id="IPR035906">
    <property type="entry name" value="MetI-like_sf"/>
</dbReference>
<dbReference type="PROSITE" id="PS50928">
    <property type="entry name" value="ABC_TM1"/>
    <property type="match status" value="1"/>
</dbReference>
<keyword evidence="5" id="KW-0813">Transport</keyword>
<feature type="domain" description="ABC transmembrane type-1" evidence="6">
    <location>
        <begin position="162"/>
        <end position="350"/>
    </location>
</feature>
<feature type="transmembrane region" description="Helical" evidence="5">
    <location>
        <begin position="328"/>
        <end position="350"/>
    </location>
</feature>
<feature type="transmembrane region" description="Helical" evidence="5">
    <location>
        <begin position="283"/>
        <end position="308"/>
    </location>
</feature>
<feature type="transmembrane region" description="Helical" evidence="5">
    <location>
        <begin position="166"/>
        <end position="191"/>
    </location>
</feature>